<reference evidence="1 2" key="1">
    <citation type="submission" date="2024-11" db="EMBL/GenBank/DDBJ databases">
        <title>A near-complete genome assembly of Cinchona calisaya.</title>
        <authorList>
            <person name="Lian D.C."/>
            <person name="Zhao X.W."/>
            <person name="Wei L."/>
        </authorList>
    </citation>
    <scope>NUCLEOTIDE SEQUENCE [LARGE SCALE GENOMIC DNA]</scope>
    <source>
        <tissue evidence="1">Nenye</tissue>
    </source>
</reference>
<name>A0ABD2ZJF9_9GENT</name>
<comment type="caution">
    <text evidence="1">The sequence shown here is derived from an EMBL/GenBank/DDBJ whole genome shotgun (WGS) entry which is preliminary data.</text>
</comment>
<gene>
    <name evidence="1" type="ORF">ACH5RR_021161</name>
</gene>
<evidence type="ECO:0000313" key="2">
    <source>
        <dbReference type="Proteomes" id="UP001630127"/>
    </source>
</evidence>
<accession>A0ABD2ZJF9</accession>
<proteinExistence type="predicted"/>
<keyword evidence="2" id="KW-1185">Reference proteome</keyword>
<sequence>MIGSLGYPIRLSDWIGLQAMGKLFKGVYNGKDELDWWCKNEHQDDLQGIVRKLSLGSSVYFIWMERNRRIFTQKIKPAEVVLKECCDEIRCYVAGWRK</sequence>
<dbReference type="Proteomes" id="UP001630127">
    <property type="component" value="Unassembled WGS sequence"/>
</dbReference>
<dbReference type="EMBL" id="JBJUIK010000009">
    <property type="protein sequence ID" value="KAL3518572.1"/>
    <property type="molecule type" value="Genomic_DNA"/>
</dbReference>
<organism evidence="1 2">
    <name type="scientific">Cinchona calisaya</name>
    <dbReference type="NCBI Taxonomy" id="153742"/>
    <lineage>
        <taxon>Eukaryota</taxon>
        <taxon>Viridiplantae</taxon>
        <taxon>Streptophyta</taxon>
        <taxon>Embryophyta</taxon>
        <taxon>Tracheophyta</taxon>
        <taxon>Spermatophyta</taxon>
        <taxon>Magnoliopsida</taxon>
        <taxon>eudicotyledons</taxon>
        <taxon>Gunneridae</taxon>
        <taxon>Pentapetalae</taxon>
        <taxon>asterids</taxon>
        <taxon>lamiids</taxon>
        <taxon>Gentianales</taxon>
        <taxon>Rubiaceae</taxon>
        <taxon>Cinchonoideae</taxon>
        <taxon>Cinchoneae</taxon>
        <taxon>Cinchona</taxon>
    </lineage>
</organism>
<evidence type="ECO:0000313" key="1">
    <source>
        <dbReference type="EMBL" id="KAL3518572.1"/>
    </source>
</evidence>
<dbReference type="AlphaFoldDB" id="A0ABD2ZJF9"/>
<protein>
    <submittedName>
        <fullName evidence="1">Uncharacterized protein</fullName>
    </submittedName>
</protein>